<reference evidence="2" key="1">
    <citation type="submission" date="2020-07" db="EMBL/GenBank/DDBJ databases">
        <title>Pseudomonas chaetoceroseae sp. nov., a new member of the Pseudomonas oleovorans group isolated from a culture of Chaetoceros calcitrans.</title>
        <authorList>
            <person name="Girard L."/>
            <person name="Lood C."/>
            <person name="De Mot R."/>
            <person name="Baudart J."/>
        </authorList>
    </citation>
    <scope>NUCLEOTIDE SEQUENCE</scope>
    <source>
        <strain evidence="2">536</strain>
    </source>
</reference>
<evidence type="ECO:0000313" key="3">
    <source>
        <dbReference type="Proteomes" id="UP000596932"/>
    </source>
</evidence>
<proteinExistence type="predicted"/>
<organism evidence="2 3">
    <name type="scientific">Pseudomonas chaetocerotis</name>
    <dbReference type="NCBI Taxonomy" id="2758695"/>
    <lineage>
        <taxon>Bacteria</taxon>
        <taxon>Pseudomonadati</taxon>
        <taxon>Pseudomonadota</taxon>
        <taxon>Gammaproteobacteria</taxon>
        <taxon>Pseudomonadales</taxon>
        <taxon>Pseudomonadaceae</taxon>
        <taxon>Pseudomonas</taxon>
    </lineage>
</organism>
<dbReference type="RefSeq" id="WP_196476473.1">
    <property type="nucleotide sequence ID" value="NZ_JACFYX020000009.1"/>
</dbReference>
<dbReference type="EMBL" id="JACFYX010000022">
    <property type="protein sequence ID" value="MBG0837439.1"/>
    <property type="molecule type" value="Genomic_DNA"/>
</dbReference>
<keyword evidence="1" id="KW-0472">Membrane</keyword>
<dbReference type="AlphaFoldDB" id="A0A931D4R5"/>
<keyword evidence="3" id="KW-1185">Reference proteome</keyword>
<name>A0A931D4R5_9PSED</name>
<sequence>MTLAQSKLINALLSVAVLIFFIMAMVALNQRDDARAAFESAADSAASLVVVVILAPQNADGENVARDQVQRGLSL</sequence>
<gene>
    <name evidence="2" type="ORF">H3221_20180</name>
</gene>
<accession>A0A931D4R5</accession>
<comment type="caution">
    <text evidence="2">The sequence shown here is derived from an EMBL/GenBank/DDBJ whole genome shotgun (WGS) entry which is preliminary data.</text>
</comment>
<keyword evidence="1" id="KW-1133">Transmembrane helix</keyword>
<feature type="transmembrane region" description="Helical" evidence="1">
    <location>
        <begin position="6"/>
        <end position="28"/>
    </location>
</feature>
<evidence type="ECO:0000313" key="2">
    <source>
        <dbReference type="EMBL" id="MBG0837439.1"/>
    </source>
</evidence>
<dbReference type="Proteomes" id="UP000596932">
    <property type="component" value="Unassembled WGS sequence"/>
</dbReference>
<protein>
    <submittedName>
        <fullName evidence="2">Uncharacterized protein</fullName>
    </submittedName>
</protein>
<evidence type="ECO:0000256" key="1">
    <source>
        <dbReference type="SAM" id="Phobius"/>
    </source>
</evidence>
<keyword evidence="1" id="KW-0812">Transmembrane</keyword>